<feature type="compositionally biased region" description="Low complexity" evidence="1">
    <location>
        <begin position="471"/>
        <end position="483"/>
    </location>
</feature>
<feature type="compositionally biased region" description="Acidic residues" evidence="1">
    <location>
        <begin position="753"/>
        <end position="763"/>
    </location>
</feature>
<feature type="region of interest" description="Disordered" evidence="1">
    <location>
        <begin position="703"/>
        <end position="766"/>
    </location>
</feature>
<dbReference type="Pfam" id="PF08191">
    <property type="entry name" value="LRR_adjacent"/>
    <property type="match status" value="1"/>
</dbReference>
<keyword evidence="5" id="KW-1185">Reference proteome</keyword>
<reference evidence="4 5" key="1">
    <citation type="journal article" date="2014" name="PLoS Genet.">
        <title>Phylogenetically driven sequencing of extremely halophilic archaea reveals strategies for static and dynamic osmo-response.</title>
        <authorList>
            <person name="Becker E.A."/>
            <person name="Seitzer P.M."/>
            <person name="Tritt A."/>
            <person name="Larsen D."/>
            <person name="Krusor M."/>
            <person name="Yao A.I."/>
            <person name="Wu D."/>
            <person name="Madern D."/>
            <person name="Eisen J.A."/>
            <person name="Darling A.E."/>
            <person name="Facciotti M.T."/>
        </authorList>
    </citation>
    <scope>NUCLEOTIDE SEQUENCE [LARGE SCALE GENOMIC DNA]</scope>
    <source>
        <strain evidence="4 5">DSM 5350</strain>
    </source>
</reference>
<evidence type="ECO:0000313" key="4">
    <source>
        <dbReference type="EMBL" id="EMA45377.1"/>
    </source>
</evidence>
<dbReference type="Pfam" id="PF00404">
    <property type="entry name" value="Dockerin_1"/>
    <property type="match status" value="1"/>
</dbReference>
<evidence type="ECO:0000313" key="5">
    <source>
        <dbReference type="Proteomes" id="UP000011669"/>
    </source>
</evidence>
<sequence>MRSDQTLKYLTSIVLAVTVIGAVAVGMGVLAGGVAGQASGPTQAPDLQSVDNFTNGTAGDENYTFADFTFDQPVEGADSAGNFELVPIDGSGVVDGQNIVDGNATRTITVAFPTSVSQGDIARGIVQPSTVRVAGEGDETTNPLQTADVSNDGNSVDPDLVNVTVNETTNSLVYAFDEPVSANSDGGFQVYAENTTQYDGNVATDSLATPRLVNVSFDSIDVSAAVGASVTQGTVSNQTDSDRTNSPDEVVVSNESAPEFSRCGDGGTTDMGDGGNADGPTQAPDLVGIDNFTYREKPGAESCQTLVEFDFDEPVDTQGGPGNFQLVTLDSTIEDGNGEIVGSREDTTSLTVPFPGRIDPDTIARGFVDANTVQRLGEGDVTLNPKQAAAINDDGTTATPDIVSITESDAPGNALLFEFDEEISEVGDTSGFNFYDANGTETDAQEVATTDDPRVLSVAFEPTDPVSTAVGGSADANAATGTDTAREDGDKNKPDEALVTAGNDTCESEPLGPAGEGPTRAPDLESVSGFCTGNIASHSGQETFVNFTFDEPIDVVGDAGNVQLVRTDGGEIFDGVKIVAGNDTRQLTVAFDDDANESIVARGFVDANTVKRVGASDATNNPLQAAAVSNDGNSTRPDLVSVTVNESEENALDFRFDEPIGERGDTSGFNYYDENGTEVASNRLALTEDPQVVIVRFEPAENPVSDAVGGSIESNAVSGEDGETNQPDEVAVENGTATGPGPVGDFENPSTDTDGDGQYEDVNGDGQLTQADAQALYDSLDSSTVQNNVDAFDFNGDGSVTQADAQALYDEWSTAN</sequence>
<dbReference type="Proteomes" id="UP000011669">
    <property type="component" value="Unassembled WGS sequence"/>
</dbReference>
<dbReference type="InterPro" id="IPR036439">
    <property type="entry name" value="Dockerin_dom_sf"/>
</dbReference>
<feature type="transmembrane region" description="Helical" evidence="2">
    <location>
        <begin position="12"/>
        <end position="35"/>
    </location>
</feature>
<dbReference type="SUPFAM" id="SSF63446">
    <property type="entry name" value="Type I dockerin domain"/>
    <property type="match status" value="1"/>
</dbReference>
<feature type="region of interest" description="Disordered" evidence="1">
    <location>
        <begin position="232"/>
        <end position="282"/>
    </location>
</feature>
<dbReference type="GO" id="GO:0000272">
    <property type="term" value="P:polysaccharide catabolic process"/>
    <property type="evidence" value="ECO:0007669"/>
    <property type="project" value="InterPro"/>
</dbReference>
<dbReference type="EMBL" id="AOMD01000018">
    <property type="protein sequence ID" value="EMA45377.1"/>
    <property type="molecule type" value="Genomic_DNA"/>
</dbReference>
<dbReference type="AlphaFoldDB" id="M0MI28"/>
<dbReference type="OrthoDB" id="212660at2157"/>
<feature type="region of interest" description="Disordered" evidence="1">
    <location>
        <begin position="135"/>
        <end position="156"/>
    </location>
</feature>
<keyword evidence="2" id="KW-1133">Transmembrane helix</keyword>
<gene>
    <name evidence="4" type="ORF">C449_07120</name>
</gene>
<feature type="domain" description="Internalin Ig-like inter-repeat region" evidence="3">
    <location>
        <begin position="147"/>
        <end position="184"/>
    </location>
</feature>
<proteinExistence type="predicted"/>
<name>M0MI28_9EURY</name>
<dbReference type="STRING" id="1227455.C449_07120"/>
<organism evidence="4 5">
    <name type="scientific">Halococcus saccharolyticus DSM 5350</name>
    <dbReference type="NCBI Taxonomy" id="1227455"/>
    <lineage>
        <taxon>Archaea</taxon>
        <taxon>Methanobacteriati</taxon>
        <taxon>Methanobacteriota</taxon>
        <taxon>Stenosarchaea group</taxon>
        <taxon>Halobacteria</taxon>
        <taxon>Halobacteriales</taxon>
        <taxon>Halococcaceae</taxon>
        <taxon>Halococcus</taxon>
    </lineage>
</organism>
<dbReference type="InParanoid" id="M0MI28"/>
<evidence type="ECO:0000256" key="2">
    <source>
        <dbReference type="SAM" id="Phobius"/>
    </source>
</evidence>
<feature type="compositionally biased region" description="Polar residues" evidence="1">
    <location>
        <begin position="140"/>
        <end position="154"/>
    </location>
</feature>
<feature type="compositionally biased region" description="Gly residues" evidence="1">
    <location>
        <begin position="264"/>
        <end position="277"/>
    </location>
</feature>
<comment type="caution">
    <text evidence="4">The sequence shown here is derived from an EMBL/GenBank/DDBJ whole genome shotgun (WGS) entry which is preliminary data.</text>
</comment>
<keyword evidence="2" id="KW-0472">Membrane</keyword>
<dbReference type="PATRIC" id="fig|1227455.4.peg.1453"/>
<dbReference type="Gene3D" id="1.10.1330.10">
    <property type="entry name" value="Dockerin domain"/>
    <property type="match status" value="1"/>
</dbReference>
<dbReference type="InterPro" id="IPR002105">
    <property type="entry name" value="Dockerin_1_rpt"/>
</dbReference>
<evidence type="ECO:0000259" key="3">
    <source>
        <dbReference type="Pfam" id="PF08191"/>
    </source>
</evidence>
<protein>
    <submittedName>
        <fullName evidence="4">Putative cell surface protein</fullName>
    </submittedName>
</protein>
<accession>M0MI28</accession>
<keyword evidence="2" id="KW-0812">Transmembrane</keyword>
<dbReference type="GO" id="GO:0004553">
    <property type="term" value="F:hydrolase activity, hydrolyzing O-glycosyl compounds"/>
    <property type="evidence" value="ECO:0007669"/>
    <property type="project" value="InterPro"/>
</dbReference>
<evidence type="ECO:0000256" key="1">
    <source>
        <dbReference type="SAM" id="MobiDB-lite"/>
    </source>
</evidence>
<feature type="compositionally biased region" description="Basic and acidic residues" evidence="1">
    <location>
        <begin position="484"/>
        <end position="496"/>
    </location>
</feature>
<feature type="region of interest" description="Disordered" evidence="1">
    <location>
        <begin position="462"/>
        <end position="522"/>
    </location>
</feature>
<dbReference type="InterPro" id="IPR012569">
    <property type="entry name" value="Inl_IR"/>
</dbReference>